<keyword evidence="3" id="KW-1185">Reference proteome</keyword>
<dbReference type="EMBL" id="FOBB01000002">
    <property type="protein sequence ID" value="SEL47158.1"/>
    <property type="molecule type" value="Genomic_DNA"/>
</dbReference>
<reference evidence="2 3" key="1">
    <citation type="submission" date="2016-10" db="EMBL/GenBank/DDBJ databases">
        <authorList>
            <person name="de Groot N.N."/>
        </authorList>
    </citation>
    <scope>NUCLEOTIDE SEQUENCE [LARGE SCALE GENOMIC DNA]</scope>
    <source>
        <strain evidence="2 3">DSM 21039</strain>
    </source>
</reference>
<dbReference type="STRING" id="573321.SAMN04488505_102343"/>
<dbReference type="InterPro" id="IPR040837">
    <property type="entry name" value="Bact_RF_family7"/>
</dbReference>
<evidence type="ECO:0000313" key="3">
    <source>
        <dbReference type="Proteomes" id="UP000198984"/>
    </source>
</evidence>
<sequence length="485" mass="54845">MGKDREGRFIPQKGKPSGSGKEGNLGLRPTIDEEGLKRDEEMTEKYTTDEDTLAPNVHMRHPNRNTAKGEQEEYAAQQKPQNTYKNRYDTRSAIVIQAEPLPATLDRNGFKDLAQYRADPCITLYMPTHRSGVEVNEQQDAILFKQLLQQVQQQLGQKGLSSDKIESLLKPGFDLYHDETFWRSQQLGLGVFIADNYFKYIQLPFDVAQQCYINHSFHTSALLPLLNSKEQFYLLVLSKHKATLYEADAFGMHKVEVEGMPDGMSDVIHFEEKDDQQLFRTGGSGAGHGANYHGMGSGTPDDKANISMYLDEVDETIWKEVLSTKHIPLMLAAVDYIIPIFKKRTKYRHIVEEALIGNYEHESIPVLYEKAREKMQPHFKQHQQQVLERYANNSANGNTSSIVADVIPACYYSQADVLFVEKGAQLWGTFNEQENQLTLHDTEQPGDECLVNAAAAKAVETGAEVFILDKEEMPADSALAAIMRF</sequence>
<dbReference type="Pfam" id="PF18849">
    <property type="entry name" value="baeRF_family7"/>
    <property type="match status" value="1"/>
</dbReference>
<protein>
    <submittedName>
        <fullName evidence="2">Uncharacterized protein</fullName>
    </submittedName>
</protein>
<evidence type="ECO:0000256" key="1">
    <source>
        <dbReference type="SAM" id="MobiDB-lite"/>
    </source>
</evidence>
<accession>A0A1H7QHC1</accession>
<name>A0A1H7QHC1_9BACT</name>
<proteinExistence type="predicted"/>
<gene>
    <name evidence="2" type="ORF">SAMN04488505_102343</name>
</gene>
<dbReference type="AlphaFoldDB" id="A0A1H7QHC1"/>
<feature type="compositionally biased region" description="Basic and acidic residues" evidence="1">
    <location>
        <begin position="30"/>
        <end position="48"/>
    </location>
</feature>
<feature type="region of interest" description="Disordered" evidence="1">
    <location>
        <begin position="1"/>
        <end position="82"/>
    </location>
</feature>
<evidence type="ECO:0000313" key="2">
    <source>
        <dbReference type="EMBL" id="SEL47158.1"/>
    </source>
</evidence>
<dbReference type="RefSeq" id="WP_089909420.1">
    <property type="nucleotide sequence ID" value="NZ_FOBB01000002.1"/>
</dbReference>
<organism evidence="2 3">
    <name type="scientific">Chitinophaga rupis</name>
    <dbReference type="NCBI Taxonomy" id="573321"/>
    <lineage>
        <taxon>Bacteria</taxon>
        <taxon>Pseudomonadati</taxon>
        <taxon>Bacteroidota</taxon>
        <taxon>Chitinophagia</taxon>
        <taxon>Chitinophagales</taxon>
        <taxon>Chitinophagaceae</taxon>
        <taxon>Chitinophaga</taxon>
    </lineage>
</organism>
<dbReference type="OrthoDB" id="4393931at2"/>
<dbReference type="Proteomes" id="UP000198984">
    <property type="component" value="Unassembled WGS sequence"/>
</dbReference>